<dbReference type="EMBL" id="LAZR01003579">
    <property type="protein sequence ID" value="KKN16807.1"/>
    <property type="molecule type" value="Genomic_DNA"/>
</dbReference>
<dbReference type="AlphaFoldDB" id="A0A0F9NXL3"/>
<proteinExistence type="predicted"/>
<name>A0A0F9NXL3_9ZZZZ</name>
<accession>A0A0F9NXL3</accession>
<gene>
    <name evidence="1" type="ORF">LCGC14_0972190</name>
</gene>
<evidence type="ECO:0008006" key="2">
    <source>
        <dbReference type="Google" id="ProtNLM"/>
    </source>
</evidence>
<protein>
    <recommendedName>
        <fullName evidence="2">Outer membrane efflux protein</fullName>
    </recommendedName>
</protein>
<reference evidence="1" key="1">
    <citation type="journal article" date="2015" name="Nature">
        <title>Complex archaea that bridge the gap between prokaryotes and eukaryotes.</title>
        <authorList>
            <person name="Spang A."/>
            <person name="Saw J.H."/>
            <person name="Jorgensen S.L."/>
            <person name="Zaremba-Niedzwiedzka K."/>
            <person name="Martijn J."/>
            <person name="Lind A.E."/>
            <person name="van Eijk R."/>
            <person name="Schleper C."/>
            <person name="Guy L."/>
            <person name="Ettema T.J."/>
        </authorList>
    </citation>
    <scope>NUCLEOTIDE SEQUENCE</scope>
</reference>
<comment type="caution">
    <text evidence="1">The sequence shown here is derived from an EMBL/GenBank/DDBJ whole genome shotgun (WGS) entry which is preliminary data.</text>
</comment>
<organism evidence="1">
    <name type="scientific">marine sediment metagenome</name>
    <dbReference type="NCBI Taxonomy" id="412755"/>
    <lineage>
        <taxon>unclassified sequences</taxon>
        <taxon>metagenomes</taxon>
        <taxon>ecological metagenomes</taxon>
    </lineage>
</organism>
<dbReference type="GO" id="GO:0015562">
    <property type="term" value="F:efflux transmembrane transporter activity"/>
    <property type="evidence" value="ECO:0007669"/>
    <property type="project" value="InterPro"/>
</dbReference>
<dbReference type="SUPFAM" id="SSF56954">
    <property type="entry name" value="Outer membrane efflux proteins (OEP)"/>
    <property type="match status" value="1"/>
</dbReference>
<evidence type="ECO:0000313" key="1">
    <source>
        <dbReference type="EMBL" id="KKN16807.1"/>
    </source>
</evidence>
<dbReference type="Gene3D" id="1.20.1600.10">
    <property type="entry name" value="Outer membrane efflux proteins (OEP)"/>
    <property type="match status" value="1"/>
</dbReference>
<sequence>MYIYLKNAGLVLSLCMAVSFSVATYAKQKSISWLDSQINKDPEVVAAKELLNASNHRAKSLTKAVYNPELEASYEKEGDFDNYSIGISQTIDFWDKQSANKSIGEIGVYANQQQLLSLLDSKKANALTAIVNWQAAKKVAQLLSVRENQLQTLVGIIEDKRKAGLLEPLDAELVYLNLSQVFSEISESQIALKNAEVNVQELLPDWTPNTTNLFSFTFGATNYSFNSQWVEEHPKVKLARAQWKIKQSKAQLTTMESKANPTIGVNAGKSGDEDLIGVTFSMPLNIRNNYSDTVKAAYSEAIAAEANFRSVYRKQSFEAKANYESLIVSKKYYEQWQKLTKGRLDSSENLLNKRWEAGDINTSDYLLALNQRAEGLHAGIRLENQFKLAEISFILSMGQLSKFEI</sequence>